<evidence type="ECO:0000256" key="4">
    <source>
        <dbReference type="ARBA" id="ARBA00012541"/>
    </source>
</evidence>
<dbReference type="SUPFAM" id="SSF81296">
    <property type="entry name" value="E set domains"/>
    <property type="match status" value="1"/>
</dbReference>
<dbReference type="OrthoDB" id="9800174at2"/>
<comment type="catalytic activity">
    <reaction evidence="1">
        <text>Transfers a segment of a (1-&gt;4)-alpha-D-glucan chain to a primary hydroxy group in a similar glucan chain.</text>
        <dbReference type="EC" id="2.4.1.18"/>
    </reaction>
</comment>
<dbReference type="InterPro" id="IPR014756">
    <property type="entry name" value="Ig_E-set"/>
</dbReference>
<evidence type="ECO:0000256" key="8">
    <source>
        <dbReference type="PIRSR" id="PIRSR000463-1"/>
    </source>
</evidence>
<dbReference type="AlphaFoldDB" id="A0A1G6I085"/>
<dbReference type="InterPro" id="IPR004193">
    <property type="entry name" value="Glyco_hydro_13_N"/>
</dbReference>
<dbReference type="FunFam" id="3.20.20.80:FF:000001">
    <property type="entry name" value="1,4-alpha-glucan branching enzyme"/>
    <property type="match status" value="1"/>
</dbReference>
<reference evidence="10 11" key="1">
    <citation type="submission" date="2016-09" db="EMBL/GenBank/DDBJ databases">
        <authorList>
            <person name="Capua I."/>
            <person name="De Benedictis P."/>
            <person name="Joannis T."/>
            <person name="Lombin L.H."/>
            <person name="Cattoli G."/>
        </authorList>
    </citation>
    <scope>NUCLEOTIDE SEQUENCE [LARGE SCALE GENOMIC DNA]</scope>
    <source>
        <strain evidence="10 11">A7P-90m</strain>
    </source>
</reference>
<dbReference type="GO" id="GO:0005978">
    <property type="term" value="P:glycogen biosynthetic process"/>
    <property type="evidence" value="ECO:0007669"/>
    <property type="project" value="InterPro"/>
</dbReference>
<evidence type="ECO:0000256" key="6">
    <source>
        <dbReference type="ARBA" id="ARBA00022679"/>
    </source>
</evidence>
<dbReference type="InterPro" id="IPR006048">
    <property type="entry name" value="A-amylase/branching_C"/>
</dbReference>
<dbReference type="FunFam" id="2.60.40.1180:FF:000050">
    <property type="entry name" value="1,4-alpha-glucan branching enzyme"/>
    <property type="match status" value="1"/>
</dbReference>
<dbReference type="Gene3D" id="2.60.40.10">
    <property type="entry name" value="Immunoglobulins"/>
    <property type="match status" value="1"/>
</dbReference>
<dbReference type="PIRSF" id="PIRSF000463">
    <property type="entry name" value="GlgB"/>
    <property type="match status" value="1"/>
</dbReference>
<comment type="similarity">
    <text evidence="3">Belongs to the glycosyl hydrolase 13 family. GlgB subfamily.</text>
</comment>
<dbReference type="InterPro" id="IPR013780">
    <property type="entry name" value="Glyco_hydro_b"/>
</dbReference>
<dbReference type="EC" id="2.4.1.18" evidence="4"/>
<evidence type="ECO:0000256" key="5">
    <source>
        <dbReference type="ARBA" id="ARBA00022676"/>
    </source>
</evidence>
<keyword evidence="11" id="KW-1185">Reference proteome</keyword>
<comment type="function">
    <text evidence="2">Catalyzes the formation of the alpha-1,6-glucosidic linkages in glycogen by scission of a 1,4-alpha-linked oligosaccharide from growing alpha-1,4-glucan chains and the subsequent attachment of the oligosaccharide to the alpha-1,6 position.</text>
</comment>
<gene>
    <name evidence="10" type="ORF">SAMN05216323_101414</name>
</gene>
<dbReference type="PANTHER" id="PTHR43651">
    <property type="entry name" value="1,4-ALPHA-GLUCAN-BRANCHING ENZYME"/>
    <property type="match status" value="1"/>
</dbReference>
<evidence type="ECO:0000313" key="11">
    <source>
        <dbReference type="Proteomes" id="UP000199452"/>
    </source>
</evidence>
<dbReference type="CDD" id="cd11321">
    <property type="entry name" value="AmyAc_bac_euk_BE"/>
    <property type="match status" value="1"/>
</dbReference>
<dbReference type="CDD" id="cd02854">
    <property type="entry name" value="E_set_GBE_euk_N"/>
    <property type="match status" value="1"/>
</dbReference>
<evidence type="ECO:0000256" key="1">
    <source>
        <dbReference type="ARBA" id="ARBA00000826"/>
    </source>
</evidence>
<evidence type="ECO:0000259" key="9">
    <source>
        <dbReference type="SMART" id="SM00642"/>
    </source>
</evidence>
<evidence type="ECO:0000256" key="3">
    <source>
        <dbReference type="ARBA" id="ARBA00009000"/>
    </source>
</evidence>
<feature type="active site" description="Nucleophile" evidence="8">
    <location>
        <position position="328"/>
    </location>
</feature>
<protein>
    <recommendedName>
        <fullName evidence="4">1,4-alpha-glucan branching enzyme</fullName>
        <ecNumber evidence="4">2.4.1.18</ecNumber>
    </recommendedName>
</protein>
<dbReference type="EMBL" id="FMYP01000014">
    <property type="protein sequence ID" value="SDB99967.1"/>
    <property type="molecule type" value="Genomic_DNA"/>
</dbReference>
<proteinExistence type="inferred from homology"/>
<dbReference type="GO" id="GO:0043169">
    <property type="term" value="F:cation binding"/>
    <property type="evidence" value="ECO:0007669"/>
    <property type="project" value="InterPro"/>
</dbReference>
<feature type="active site" description="Proton donor" evidence="8">
    <location>
        <position position="382"/>
    </location>
</feature>
<organism evidence="10 11">
    <name type="scientific">Williamwhitmania taraxaci</name>
    <dbReference type="NCBI Taxonomy" id="1640674"/>
    <lineage>
        <taxon>Bacteria</taxon>
        <taxon>Pseudomonadati</taxon>
        <taxon>Bacteroidota</taxon>
        <taxon>Bacteroidia</taxon>
        <taxon>Bacteroidales</taxon>
        <taxon>Williamwhitmaniaceae</taxon>
        <taxon>Williamwhitmania</taxon>
    </lineage>
</organism>
<dbReference type="InterPro" id="IPR037439">
    <property type="entry name" value="Branching_enzy"/>
</dbReference>
<keyword evidence="7" id="KW-0119">Carbohydrate metabolism</keyword>
<dbReference type="STRING" id="1640674.SAMN05216323_101414"/>
<dbReference type="SUPFAM" id="SSF51445">
    <property type="entry name" value="(Trans)glycosidases"/>
    <property type="match status" value="1"/>
</dbReference>
<evidence type="ECO:0000256" key="7">
    <source>
        <dbReference type="ARBA" id="ARBA00023277"/>
    </source>
</evidence>
<evidence type="ECO:0000313" key="10">
    <source>
        <dbReference type="EMBL" id="SDB99967.1"/>
    </source>
</evidence>
<keyword evidence="6" id="KW-0808">Transferase</keyword>
<dbReference type="PANTHER" id="PTHR43651:SF3">
    <property type="entry name" value="1,4-ALPHA-GLUCAN-BRANCHING ENZYME"/>
    <property type="match status" value="1"/>
</dbReference>
<keyword evidence="5" id="KW-0328">Glycosyltransferase</keyword>
<dbReference type="Pfam" id="PF02922">
    <property type="entry name" value="CBM_48"/>
    <property type="match status" value="1"/>
</dbReference>
<accession>A0A1G6I085</accession>
<dbReference type="Proteomes" id="UP000199452">
    <property type="component" value="Unassembled WGS sequence"/>
</dbReference>
<feature type="domain" description="Glycosyl hydrolase family 13 catalytic" evidence="9">
    <location>
        <begin position="154"/>
        <end position="537"/>
    </location>
</feature>
<dbReference type="Pfam" id="PF00128">
    <property type="entry name" value="Alpha-amylase"/>
    <property type="match status" value="1"/>
</dbReference>
<dbReference type="RefSeq" id="WP_092436681.1">
    <property type="nucleotide sequence ID" value="NZ_FMYP01000014.1"/>
</dbReference>
<dbReference type="Gene3D" id="2.60.40.1180">
    <property type="entry name" value="Golgi alpha-mannosidase II"/>
    <property type="match status" value="1"/>
</dbReference>
<name>A0A1G6I085_9BACT</name>
<evidence type="ECO:0000256" key="2">
    <source>
        <dbReference type="ARBA" id="ARBA00002953"/>
    </source>
</evidence>
<dbReference type="InterPro" id="IPR013783">
    <property type="entry name" value="Ig-like_fold"/>
</dbReference>
<dbReference type="Pfam" id="PF02806">
    <property type="entry name" value="Alpha-amylase_C"/>
    <property type="match status" value="1"/>
</dbReference>
<dbReference type="GO" id="GO:0005737">
    <property type="term" value="C:cytoplasm"/>
    <property type="evidence" value="ECO:0007669"/>
    <property type="project" value="TreeGrafter"/>
</dbReference>
<dbReference type="SMART" id="SM00642">
    <property type="entry name" value="Aamy"/>
    <property type="match status" value="1"/>
</dbReference>
<dbReference type="InterPro" id="IPR017853">
    <property type="entry name" value="GH"/>
</dbReference>
<dbReference type="GO" id="GO:0003844">
    <property type="term" value="F:1,4-alpha-glucan branching enzyme activity"/>
    <property type="evidence" value="ECO:0007669"/>
    <property type="project" value="UniProtKB-EC"/>
</dbReference>
<dbReference type="InterPro" id="IPR006047">
    <property type="entry name" value="GH13_cat_dom"/>
</dbReference>
<dbReference type="Gene3D" id="3.20.20.80">
    <property type="entry name" value="Glycosidases"/>
    <property type="match status" value="1"/>
</dbReference>
<sequence>MKSSLPPIVENDPYLLPYADVILRRQELVRQRQSILCRGRKLSEIALGHLYFGLHKTPKEWIFREWAPNAMAIYLVGDFSDWKIDEAYSLTRKLYGNWEITLPLKTLKHGQHYKLFIKWEGGEGYRLPAYGNRMVQNEETKVFDAEIWAPSHPFQWKNPDFEPSSTHPLIYEAHVGMSAEEGKVSSYNEFTAHILPRIKKDGYNTVQLMAIQEHPYYGSFGYHVSNFFAVSSRFGTPDDLKHLIDTAHGLGLAVVMDLIHSHSVQNEMEGLGLFDGSGSQYFHAGARRLHVAWDSLCFNYGRPEVLHFLLSNCQYWLDEFKFDGLRFDGVTSMLYLDHGLGKDFTDYRMYYDGAQDENAIAYLTLANKLIHETHPSAITIAEEMSGMPGLATPLEEGGYGFDYRLAMGIPDYWIKVVKGLPDEQWDVGNIYYELTSRRGDESTISYAESHDQALVGDQTLFFRLAGAEIYTHMDMGLDNLIIDRAIALHKVIRLITLTTAGSGYLNFMGNEFGHPEWIDFPRKENNWSYLYARRQWSLAENSKLKYQWLQTFDNQLIALAKKSDLFSEKYTSLRHSDTPNQVLAYSRKDYLFVFNFNHAQSYTNYPIPVEPGTYKGVFTTDDLEFGGQGRVDNRVKHLTIGGTNSFGLENLMLYLPTRTGLVLKRL</sequence>
<dbReference type="SUPFAM" id="SSF51011">
    <property type="entry name" value="Glycosyl hydrolase domain"/>
    <property type="match status" value="1"/>
</dbReference>
<dbReference type="GO" id="GO:0004553">
    <property type="term" value="F:hydrolase activity, hydrolyzing O-glycosyl compounds"/>
    <property type="evidence" value="ECO:0007669"/>
    <property type="project" value="InterPro"/>
</dbReference>